<evidence type="ECO:0008006" key="4">
    <source>
        <dbReference type="Google" id="ProtNLM"/>
    </source>
</evidence>
<proteinExistence type="predicted"/>
<comment type="caution">
    <text evidence="2">The sequence shown here is derived from an EMBL/GenBank/DDBJ whole genome shotgun (WGS) entry which is preliminary data.</text>
</comment>
<organism evidence="2 3">
    <name type="scientific">Leisingera daeponensis</name>
    <dbReference type="NCBI Taxonomy" id="405746"/>
    <lineage>
        <taxon>Bacteria</taxon>
        <taxon>Pseudomonadati</taxon>
        <taxon>Pseudomonadota</taxon>
        <taxon>Alphaproteobacteria</taxon>
        <taxon>Rhodobacterales</taxon>
        <taxon>Roseobacteraceae</taxon>
        <taxon>Leisingera</taxon>
    </lineage>
</organism>
<evidence type="ECO:0000313" key="2">
    <source>
        <dbReference type="EMBL" id="MBY6141710.1"/>
    </source>
</evidence>
<keyword evidence="1" id="KW-1133">Transmembrane helix</keyword>
<dbReference type="RefSeq" id="WP_222509691.1">
    <property type="nucleotide sequence ID" value="NZ_JAHVJA010000013.1"/>
</dbReference>
<feature type="transmembrane region" description="Helical" evidence="1">
    <location>
        <begin position="47"/>
        <end position="65"/>
    </location>
</feature>
<accession>A0ABS7NKL0</accession>
<gene>
    <name evidence="2" type="ORF">KUV26_19890</name>
</gene>
<reference evidence="2 3" key="1">
    <citation type="submission" date="2021-06" db="EMBL/GenBank/DDBJ databases">
        <title>50 bacteria genomes isolated from Dapeng, Shenzhen, China.</title>
        <authorList>
            <person name="Zheng W."/>
            <person name="Yu S."/>
            <person name="Huang Y."/>
        </authorList>
    </citation>
    <scope>NUCLEOTIDE SEQUENCE [LARGE SCALE GENOMIC DNA]</scope>
    <source>
        <strain evidence="2 3">DP1N14-2</strain>
    </source>
</reference>
<sequence>MPDVPGEPAPAEDYSFSRRGRSTAAVLATGGWLAAVLVLWLALDAAVWLVVILALPVLPAVADLIRNPLSGLKISQDKVEWFTGKLTGKAALDEIERVRFDTRWDFSVRATLILRNGKRIRLPQEATPLYAEADAEFQKRSIRTERHHFTAF</sequence>
<dbReference type="Proteomes" id="UP000766629">
    <property type="component" value="Unassembled WGS sequence"/>
</dbReference>
<dbReference type="EMBL" id="JAHVJA010000013">
    <property type="protein sequence ID" value="MBY6141710.1"/>
    <property type="molecule type" value="Genomic_DNA"/>
</dbReference>
<keyword evidence="1" id="KW-0812">Transmembrane</keyword>
<keyword evidence="1" id="KW-0472">Membrane</keyword>
<evidence type="ECO:0000256" key="1">
    <source>
        <dbReference type="SAM" id="Phobius"/>
    </source>
</evidence>
<keyword evidence="3" id="KW-1185">Reference proteome</keyword>
<name>A0ABS7NKL0_9RHOB</name>
<feature type="transmembrane region" description="Helical" evidence="1">
    <location>
        <begin position="24"/>
        <end position="41"/>
    </location>
</feature>
<evidence type="ECO:0000313" key="3">
    <source>
        <dbReference type="Proteomes" id="UP000766629"/>
    </source>
</evidence>
<protein>
    <recommendedName>
        <fullName evidence="4">DUF2244 domain-containing protein</fullName>
    </recommendedName>
</protein>